<reference evidence="1 2" key="1">
    <citation type="journal article" date="2015" name="Genome Announc.">
        <title>Expanding the biotechnology potential of lactobacilli through comparative genomics of 213 strains and associated genera.</title>
        <authorList>
            <person name="Sun Z."/>
            <person name="Harris H.M."/>
            <person name="McCann A."/>
            <person name="Guo C."/>
            <person name="Argimon S."/>
            <person name="Zhang W."/>
            <person name="Yang X."/>
            <person name="Jeffery I.B."/>
            <person name="Cooney J.C."/>
            <person name="Kagawa T.F."/>
            <person name="Liu W."/>
            <person name="Song Y."/>
            <person name="Salvetti E."/>
            <person name="Wrobel A."/>
            <person name="Rasinkangas P."/>
            <person name="Parkhill J."/>
            <person name="Rea M.C."/>
            <person name="O'Sullivan O."/>
            <person name="Ritari J."/>
            <person name="Douillard F.P."/>
            <person name="Paul Ross R."/>
            <person name="Yang R."/>
            <person name="Briner A.E."/>
            <person name="Felis G.E."/>
            <person name="de Vos W.M."/>
            <person name="Barrangou R."/>
            <person name="Klaenhammer T.R."/>
            <person name="Caufield P.W."/>
            <person name="Cui Y."/>
            <person name="Zhang H."/>
            <person name="O'Toole P.W."/>
        </authorList>
    </citation>
    <scope>NUCLEOTIDE SEQUENCE [LARGE SCALE GENOMIC DNA]</scope>
    <source>
        <strain evidence="1 2">DSM 20605</strain>
    </source>
</reference>
<dbReference type="Proteomes" id="UP000051576">
    <property type="component" value="Unassembled WGS sequence"/>
</dbReference>
<name>A0A0R2BVI3_9LACO</name>
<protein>
    <recommendedName>
        <fullName evidence="3">Arylsulfotransferase N-terminal domain-containing protein</fullName>
    </recommendedName>
</protein>
<dbReference type="GO" id="GO:0004062">
    <property type="term" value="F:aryl sulfotransferase activity"/>
    <property type="evidence" value="ECO:0007669"/>
    <property type="project" value="InterPro"/>
</dbReference>
<dbReference type="PATRIC" id="fig|1133569.4.peg.271"/>
<dbReference type="InterPro" id="IPR010262">
    <property type="entry name" value="Arylsulfotransferase_bact"/>
</dbReference>
<evidence type="ECO:0000313" key="2">
    <source>
        <dbReference type="Proteomes" id="UP000051576"/>
    </source>
</evidence>
<sequence length="135" mass="15626">MIHANTIQLLNDNQILISSRETSTIMKISDLETKPKLDYLIADSSVWQGIDNYSNLLLKKETNFVSQAGQHSVTYTPTSQKGIYYLEMFNNNSAIMNSRPSFKWTNYPNRLDMLNKSFKNSLITIYAYDKKSWLV</sequence>
<evidence type="ECO:0000313" key="1">
    <source>
        <dbReference type="EMBL" id="KRM83361.1"/>
    </source>
</evidence>
<keyword evidence="2" id="KW-1185">Reference proteome</keyword>
<evidence type="ECO:0008006" key="3">
    <source>
        <dbReference type="Google" id="ProtNLM"/>
    </source>
</evidence>
<organism evidence="1 2">
    <name type="scientific">Liquorilactobacillus vini DSM 20605</name>
    <dbReference type="NCBI Taxonomy" id="1133569"/>
    <lineage>
        <taxon>Bacteria</taxon>
        <taxon>Bacillati</taxon>
        <taxon>Bacillota</taxon>
        <taxon>Bacilli</taxon>
        <taxon>Lactobacillales</taxon>
        <taxon>Lactobacillaceae</taxon>
        <taxon>Liquorilactobacillus</taxon>
    </lineage>
</organism>
<proteinExistence type="predicted"/>
<dbReference type="STRING" id="1133569.FD21_GL000254"/>
<accession>A0A0R2BVI3</accession>
<dbReference type="AlphaFoldDB" id="A0A0R2BVI3"/>
<gene>
    <name evidence="1" type="ORF">FD21_GL000254</name>
</gene>
<dbReference type="Pfam" id="PF05935">
    <property type="entry name" value="Arylsulfotrans"/>
    <property type="match status" value="1"/>
</dbReference>
<dbReference type="EMBL" id="AYYX01000119">
    <property type="protein sequence ID" value="KRM83361.1"/>
    <property type="molecule type" value="Genomic_DNA"/>
</dbReference>
<comment type="caution">
    <text evidence="1">The sequence shown here is derived from an EMBL/GenBank/DDBJ whole genome shotgun (WGS) entry which is preliminary data.</text>
</comment>